<organism evidence="18 19">
    <name type="scientific">Pichia inconspicua</name>
    <dbReference type="NCBI Taxonomy" id="52247"/>
    <lineage>
        <taxon>Eukaryota</taxon>
        <taxon>Fungi</taxon>
        <taxon>Dikarya</taxon>
        <taxon>Ascomycota</taxon>
        <taxon>Saccharomycotina</taxon>
        <taxon>Pichiomycetes</taxon>
        <taxon>Pichiales</taxon>
        <taxon>Pichiaceae</taxon>
        <taxon>Pichia</taxon>
    </lineage>
</organism>
<feature type="region of interest" description="Disordered" evidence="16">
    <location>
        <begin position="581"/>
        <end position="659"/>
    </location>
</feature>
<name>A0A4T0X6Z7_9ASCO</name>
<keyword evidence="8" id="KW-0064">Aspartyl protease</keyword>
<keyword evidence="4" id="KW-0963">Cytoplasm</keyword>
<dbReference type="PANTHER" id="PTHR42648">
    <property type="entry name" value="TRANSPOSASE, PUTATIVE-RELATED"/>
    <property type="match status" value="1"/>
</dbReference>
<evidence type="ECO:0000256" key="16">
    <source>
        <dbReference type="SAM" id="MobiDB-lite"/>
    </source>
</evidence>
<dbReference type="OrthoDB" id="4092852at2759"/>
<evidence type="ECO:0000256" key="12">
    <source>
        <dbReference type="ARBA" id="ARBA00025590"/>
    </source>
</evidence>
<dbReference type="SUPFAM" id="SSF56672">
    <property type="entry name" value="DNA/RNA polymerases"/>
    <property type="match status" value="1"/>
</dbReference>
<gene>
    <name evidence="18" type="ORF">CANINC_000106</name>
</gene>
<keyword evidence="9" id="KW-0378">Hydrolase</keyword>
<comment type="catalytic activity">
    <reaction evidence="15">
        <text>DNA(n) + a 2'-deoxyribonucleoside 5'-triphosphate = DNA(n+1) + diphosphate</text>
        <dbReference type="Rhea" id="RHEA:22508"/>
        <dbReference type="Rhea" id="RHEA-COMP:17339"/>
        <dbReference type="Rhea" id="RHEA-COMP:17340"/>
        <dbReference type="ChEBI" id="CHEBI:33019"/>
        <dbReference type="ChEBI" id="CHEBI:61560"/>
        <dbReference type="ChEBI" id="CHEBI:173112"/>
        <dbReference type="EC" id="2.7.7.7"/>
    </reaction>
</comment>
<dbReference type="GO" id="GO:0004523">
    <property type="term" value="F:RNA-DNA hybrid ribonuclease activity"/>
    <property type="evidence" value="ECO:0007669"/>
    <property type="project" value="UniProtKB-EC"/>
</dbReference>
<evidence type="ECO:0000256" key="4">
    <source>
        <dbReference type="ARBA" id="ARBA00022490"/>
    </source>
</evidence>
<proteinExistence type="predicted"/>
<dbReference type="Pfam" id="PF00665">
    <property type="entry name" value="rve"/>
    <property type="match status" value="1"/>
</dbReference>
<dbReference type="GO" id="GO:0003887">
    <property type="term" value="F:DNA-directed DNA polymerase activity"/>
    <property type="evidence" value="ECO:0007669"/>
    <property type="project" value="UniProtKB-EC"/>
</dbReference>
<evidence type="ECO:0000256" key="14">
    <source>
        <dbReference type="ARBA" id="ARBA00048173"/>
    </source>
</evidence>
<dbReference type="GO" id="GO:0003964">
    <property type="term" value="F:RNA-directed DNA polymerase activity"/>
    <property type="evidence" value="ECO:0007669"/>
    <property type="project" value="UniProtKB-EC"/>
</dbReference>
<dbReference type="PANTHER" id="PTHR42648:SF28">
    <property type="entry name" value="TRANSPOSON-ENCODED PROTEIN WITH RIBONUCLEASE H-LIKE AND RETROVIRUS ZINC FINGER-LIKE DOMAINS"/>
    <property type="match status" value="1"/>
</dbReference>
<comment type="catalytic activity">
    <reaction evidence="14">
        <text>DNA(n) + a 2'-deoxyribonucleoside 5'-triphosphate = DNA(n+1) + diphosphate</text>
        <dbReference type="Rhea" id="RHEA:22508"/>
        <dbReference type="Rhea" id="RHEA-COMP:17339"/>
        <dbReference type="Rhea" id="RHEA-COMP:17340"/>
        <dbReference type="ChEBI" id="CHEBI:33019"/>
        <dbReference type="ChEBI" id="CHEBI:61560"/>
        <dbReference type="ChEBI" id="CHEBI:173112"/>
        <dbReference type="EC" id="2.7.7.49"/>
    </reaction>
</comment>
<evidence type="ECO:0000313" key="19">
    <source>
        <dbReference type="Proteomes" id="UP000307173"/>
    </source>
</evidence>
<keyword evidence="10" id="KW-0694">RNA-binding</keyword>
<evidence type="ECO:0000256" key="2">
    <source>
        <dbReference type="ARBA" id="ARBA00004123"/>
    </source>
</evidence>
<reference evidence="18 19" key="1">
    <citation type="journal article" date="2019" name="Front. Genet.">
        <title>Whole-Genome Sequencing of the Opportunistic Yeast Pathogen Candida inconspicua Uncovers Its Hybrid Origin.</title>
        <authorList>
            <person name="Mixao V."/>
            <person name="Hansen A.P."/>
            <person name="Saus E."/>
            <person name="Boekhout T."/>
            <person name="Lass-Florl C."/>
            <person name="Gabaldon T."/>
        </authorList>
    </citation>
    <scope>NUCLEOTIDE SEQUENCE [LARGE SCALE GENOMIC DNA]</scope>
    <source>
        <strain evidence="18 19">CBS 180</strain>
    </source>
</reference>
<dbReference type="EMBL" id="SELW01000022">
    <property type="protein sequence ID" value="TID31301.1"/>
    <property type="molecule type" value="Genomic_DNA"/>
</dbReference>
<dbReference type="GO" id="GO:0006508">
    <property type="term" value="P:proteolysis"/>
    <property type="evidence" value="ECO:0007669"/>
    <property type="project" value="UniProtKB-KW"/>
</dbReference>
<evidence type="ECO:0000256" key="3">
    <source>
        <dbReference type="ARBA" id="ARBA00004496"/>
    </source>
</evidence>
<dbReference type="InterPro" id="IPR039537">
    <property type="entry name" value="Retrotran_Ty1/copia-like"/>
</dbReference>
<comment type="catalytic activity">
    <reaction evidence="1">
        <text>Endonucleolytic cleavage to 5'-phosphomonoester.</text>
        <dbReference type="EC" id="3.1.26.4"/>
    </reaction>
</comment>
<dbReference type="InterPro" id="IPR001584">
    <property type="entry name" value="Integrase_cat-core"/>
</dbReference>
<dbReference type="Pfam" id="PF07727">
    <property type="entry name" value="RVT_2"/>
    <property type="match status" value="1"/>
</dbReference>
<keyword evidence="11" id="KW-0539">Nucleus</keyword>
<feature type="non-terminal residue" evidence="18">
    <location>
        <position position="1"/>
    </location>
</feature>
<evidence type="ECO:0000256" key="13">
    <source>
        <dbReference type="ARBA" id="ARBA00025615"/>
    </source>
</evidence>
<evidence type="ECO:0000313" key="18">
    <source>
        <dbReference type="EMBL" id="TID31301.1"/>
    </source>
</evidence>
<dbReference type="STRING" id="52247.A0A4T0X6Z7"/>
<keyword evidence="19" id="KW-1185">Reference proteome</keyword>
<evidence type="ECO:0000256" key="7">
    <source>
        <dbReference type="ARBA" id="ARBA00022723"/>
    </source>
</evidence>
<evidence type="ECO:0000256" key="15">
    <source>
        <dbReference type="ARBA" id="ARBA00049244"/>
    </source>
</evidence>
<dbReference type="GO" id="GO:0046872">
    <property type="term" value="F:metal ion binding"/>
    <property type="evidence" value="ECO:0007669"/>
    <property type="project" value="UniProtKB-KW"/>
</dbReference>
<dbReference type="CDD" id="cd09272">
    <property type="entry name" value="RNase_HI_RT_Ty1"/>
    <property type="match status" value="1"/>
</dbReference>
<dbReference type="InterPro" id="IPR013103">
    <property type="entry name" value="RVT_2"/>
</dbReference>
<keyword evidence="5" id="KW-0815">Transposition</keyword>
<evidence type="ECO:0000256" key="1">
    <source>
        <dbReference type="ARBA" id="ARBA00000077"/>
    </source>
</evidence>
<sequence>SVDQLFGLLYLKSFNNTSAESRILDSANPQLELSAIEAALRDLATVSSTSQALISTNTKFNTKTKSSKNKKGLICRRCQAKGHTSPNCTAPTPVQVNKNHVEDTSNESTNLSWCADSLVENDSNMYTLDSGSTLHVCKNFEHLFEYSPLSAAGKISGISSSTLNILGYGKIIFDNNGSTITVSNVAFVPQARRNLLSINSISKTSGSKFIFDNNACYLDTGVLIGKFMTNTLYQFLPIPRVSNHISLSTALEIHSKLGHPNPTTMRAMGFTPPADVKLCTHCCAGKMTRAFPKFSTTKTTSPLQLLHVDICGIIPIPGVSGERYFLTIVDDFTRWCSIIPLATKAQTATALKEFVTQVETHFSSSGFKVAAVRSDNGKEFCNNNISDYFKNKGIVHQLTVPHNSSQNGVAERKHRTIQEKARTLLHESGLSYKFWSEAVKTAEFLVNRYPTPVLNGTSPFSLWHKRAPDYSIMHTFGCHCMVLVPPEKRSNIFSPVSIAAIFVGYSPTHKAYRVFVPQFDDIFISNNVRFDDSQFPMLNPMNHSIQSGSLASVSSSDIFFGRPAGGIPASAAVITSPVLSDSYVPSDRSSTKPVSSDHSKTNPSDDSGSDDSGSDASKSDGGLIANNVSESNVFPIVNDPVSDDVSHSASSSNLPSEANSQHLENLDELKNFDDLEDFAAQNQIDTLPPTAKDELFYPVYDEIHHVPIESSLLPHPNDAYKSTSSVANSDLPRPLAPPSILPVQRSLSQLSNSSIEYPAAKRVQLDSPDHLSFLCNNAISLAFSTAISSDCPVSLPITYHDVLSHSDRSAWLVAINIELQAHKDNNTWTFVKLPAGRRAIGCRWVFTIKNSTTPPTYKARLVAQGFRQVYGLDYFETFSPVVRYESIRIVLALSAQFGLEIHQMDVSTAFLNGKLNEEIYMKVPDGVDAPINTVCKLNKSLYGLKQAPLCWNTAINQVLLSAGFKRSVNEFGIYTKVKYNHILVVALYVDDLLICSNNAADIQEVKDLLSSHYKMKDLGVASKFLGMHLKQSGATIGLYLSQYLEQFLIEFNMQDCNPVATPFASGTDLLPGKSISEAAASRFRSMVGKLLFAANTCRPDLSFAASTLSRYIKDPRENHVAAAKHVLRYIKGTLDHGIIYQKKDKFELVGYSDSDWAGDKFDRKSITGYVFILAGAAITWKSRKQPTVALSSTEAEYMALGDTVKELLWLIQLLNHIGMKFNSPPIIFEDNEGCKLLTDHPVHHQRTKHIDIKYHFIRHHLAAKHFRLLSARTDVMAADMFTKSLHRVKFKKFVDMIGMHNFIQV</sequence>
<dbReference type="Pfam" id="PF22936">
    <property type="entry name" value="Pol_BBD"/>
    <property type="match status" value="1"/>
</dbReference>
<dbReference type="SUPFAM" id="SSF53098">
    <property type="entry name" value="Ribonuclease H-like"/>
    <property type="match status" value="1"/>
</dbReference>
<dbReference type="InterPro" id="IPR057670">
    <property type="entry name" value="SH3_retrovirus"/>
</dbReference>
<comment type="caution">
    <text evidence="18">The sequence shown here is derived from an EMBL/GenBank/DDBJ whole genome shotgun (WGS) entry which is preliminary data.</text>
</comment>
<feature type="domain" description="Integrase catalytic" evidence="17">
    <location>
        <begin position="298"/>
        <end position="467"/>
    </location>
</feature>
<dbReference type="Pfam" id="PF25597">
    <property type="entry name" value="SH3_retrovirus"/>
    <property type="match status" value="1"/>
</dbReference>
<dbReference type="GO" id="GO:0015074">
    <property type="term" value="P:DNA integration"/>
    <property type="evidence" value="ECO:0007669"/>
    <property type="project" value="InterPro"/>
</dbReference>
<dbReference type="GO" id="GO:0005737">
    <property type="term" value="C:cytoplasm"/>
    <property type="evidence" value="ECO:0007669"/>
    <property type="project" value="UniProtKB-SubCell"/>
</dbReference>
<dbReference type="InterPro" id="IPR054722">
    <property type="entry name" value="PolX-like_BBD"/>
</dbReference>
<comment type="subcellular location">
    <subcellularLocation>
        <location evidence="3">Cytoplasm</location>
    </subcellularLocation>
    <subcellularLocation>
        <location evidence="2">Nucleus</location>
    </subcellularLocation>
</comment>
<dbReference type="InterPro" id="IPR036397">
    <property type="entry name" value="RNaseH_sf"/>
</dbReference>
<dbReference type="InterPro" id="IPR043502">
    <property type="entry name" value="DNA/RNA_pol_sf"/>
</dbReference>
<accession>A0A4T0X6Z7</accession>
<evidence type="ECO:0000256" key="8">
    <source>
        <dbReference type="ARBA" id="ARBA00022750"/>
    </source>
</evidence>
<evidence type="ECO:0000256" key="9">
    <source>
        <dbReference type="ARBA" id="ARBA00022801"/>
    </source>
</evidence>
<dbReference type="GO" id="GO:0003723">
    <property type="term" value="F:RNA binding"/>
    <property type="evidence" value="ECO:0007669"/>
    <property type="project" value="UniProtKB-KW"/>
</dbReference>
<dbReference type="GO" id="GO:0004190">
    <property type="term" value="F:aspartic-type endopeptidase activity"/>
    <property type="evidence" value="ECO:0007669"/>
    <property type="project" value="UniProtKB-KW"/>
</dbReference>
<evidence type="ECO:0000256" key="6">
    <source>
        <dbReference type="ARBA" id="ARBA00022670"/>
    </source>
</evidence>
<dbReference type="GO" id="GO:0032196">
    <property type="term" value="P:transposition"/>
    <property type="evidence" value="ECO:0007669"/>
    <property type="project" value="UniProtKB-KW"/>
</dbReference>
<comment type="function">
    <text evidence="13">Integrase (IN) targets the VLP to the nucleus, where a subparticle preintegration complex (PIC) containing at least integrase and the newly synthesized dsDNA copy of the retrotransposon must transit the nuclear membrane. Once in the nucleus, integrase performs the integration of the dsDNA into the host genome.</text>
</comment>
<dbReference type="Gene3D" id="3.30.420.10">
    <property type="entry name" value="Ribonuclease H-like superfamily/Ribonuclease H"/>
    <property type="match status" value="1"/>
</dbReference>
<dbReference type="InterPro" id="IPR012337">
    <property type="entry name" value="RNaseH-like_sf"/>
</dbReference>
<keyword evidence="6" id="KW-0645">Protease</keyword>
<dbReference type="PROSITE" id="PS50994">
    <property type="entry name" value="INTEGRASE"/>
    <property type="match status" value="1"/>
</dbReference>
<evidence type="ECO:0000259" key="17">
    <source>
        <dbReference type="PROSITE" id="PS50994"/>
    </source>
</evidence>
<dbReference type="Proteomes" id="UP000307173">
    <property type="component" value="Unassembled WGS sequence"/>
</dbReference>
<evidence type="ECO:0000256" key="10">
    <source>
        <dbReference type="ARBA" id="ARBA00022884"/>
    </source>
</evidence>
<keyword evidence="7" id="KW-0479">Metal-binding</keyword>
<evidence type="ECO:0000256" key="5">
    <source>
        <dbReference type="ARBA" id="ARBA00022578"/>
    </source>
</evidence>
<dbReference type="GO" id="GO:0005634">
    <property type="term" value="C:nucleus"/>
    <property type="evidence" value="ECO:0007669"/>
    <property type="project" value="UniProtKB-SubCell"/>
</dbReference>
<protein>
    <recommendedName>
        <fullName evidence="17">Integrase catalytic domain-containing protein</fullName>
    </recommendedName>
</protein>
<comment type="function">
    <text evidence="12">Reverse transcriptase/ribonuclease H (RT) is a multifunctional enzyme that catalyzes the conversion of the retro-elements RNA genome into dsDNA within the VLP. The enzyme displays a DNA polymerase activity that can copy either DNA or RNA templates, and a ribonuclease H (RNase H) activity that cleaves the RNA strand of RNA-DNA heteroduplexes during plus-strand synthesis and hydrolyzes RNA primers. The conversion leads to a linear dsDNA copy of the retrotransposon that includes long terminal repeats (LTRs) at both ends.</text>
</comment>
<evidence type="ECO:0000256" key="11">
    <source>
        <dbReference type="ARBA" id="ARBA00023242"/>
    </source>
</evidence>